<reference evidence="1 2" key="1">
    <citation type="journal article" date="2023" name="Nucleic Acids Res.">
        <title>The hologenome of Daphnia magna reveals possible DNA methylation and microbiome-mediated evolution of the host genome.</title>
        <authorList>
            <person name="Chaturvedi A."/>
            <person name="Li X."/>
            <person name="Dhandapani V."/>
            <person name="Marshall H."/>
            <person name="Kissane S."/>
            <person name="Cuenca-Cambronero M."/>
            <person name="Asole G."/>
            <person name="Calvet F."/>
            <person name="Ruiz-Romero M."/>
            <person name="Marangio P."/>
            <person name="Guigo R."/>
            <person name="Rago D."/>
            <person name="Mirbahai L."/>
            <person name="Eastwood N."/>
            <person name="Colbourne J.K."/>
            <person name="Zhou J."/>
            <person name="Mallon E."/>
            <person name="Orsini L."/>
        </authorList>
    </citation>
    <scope>NUCLEOTIDE SEQUENCE [LARGE SCALE GENOMIC DNA]</scope>
    <source>
        <strain evidence="1">LRV0_1</strain>
    </source>
</reference>
<proteinExistence type="predicted"/>
<sequence length="118" mass="13895">MELNSAIYGLYPDVEEEESGKIFLNTFLLREAMDWYLLQPLQFELVFVADRGALLVRKVTPQHPALLVHHLFRLSRYCKLIHSLCKLQHQKLKENSVKHQGSQPLHGIHWYKLMIELC</sequence>
<dbReference type="EMBL" id="JAOYFB010000023">
    <property type="protein sequence ID" value="KAK4017821.1"/>
    <property type="molecule type" value="Genomic_DNA"/>
</dbReference>
<gene>
    <name evidence="1" type="ORF">OUZ56_033659</name>
</gene>
<evidence type="ECO:0000313" key="2">
    <source>
        <dbReference type="Proteomes" id="UP001234178"/>
    </source>
</evidence>
<comment type="caution">
    <text evidence="1">The sequence shown here is derived from an EMBL/GenBank/DDBJ whole genome shotgun (WGS) entry which is preliminary data.</text>
</comment>
<keyword evidence="2" id="KW-1185">Reference proteome</keyword>
<name>A0ABQ9ZY47_9CRUS</name>
<protein>
    <submittedName>
        <fullName evidence="1">Uncharacterized protein</fullName>
    </submittedName>
</protein>
<organism evidence="1 2">
    <name type="scientific">Daphnia magna</name>
    <dbReference type="NCBI Taxonomy" id="35525"/>
    <lineage>
        <taxon>Eukaryota</taxon>
        <taxon>Metazoa</taxon>
        <taxon>Ecdysozoa</taxon>
        <taxon>Arthropoda</taxon>
        <taxon>Crustacea</taxon>
        <taxon>Branchiopoda</taxon>
        <taxon>Diplostraca</taxon>
        <taxon>Cladocera</taxon>
        <taxon>Anomopoda</taxon>
        <taxon>Daphniidae</taxon>
        <taxon>Daphnia</taxon>
    </lineage>
</organism>
<dbReference type="Proteomes" id="UP001234178">
    <property type="component" value="Unassembled WGS sequence"/>
</dbReference>
<accession>A0ABQ9ZY47</accession>
<evidence type="ECO:0000313" key="1">
    <source>
        <dbReference type="EMBL" id="KAK4017821.1"/>
    </source>
</evidence>